<evidence type="ECO:0000256" key="5">
    <source>
        <dbReference type="PROSITE-ProRule" id="PRU10139"/>
    </source>
</evidence>
<comment type="similarity">
    <text evidence="1">Belongs to the carbon-nitrogen hydrolase superfamily. Nitrilase family.</text>
</comment>
<evidence type="ECO:0000259" key="7">
    <source>
        <dbReference type="PROSITE" id="PS50263"/>
    </source>
</evidence>
<evidence type="ECO:0000256" key="2">
    <source>
        <dbReference type="ARBA" id="ARBA00022801"/>
    </source>
</evidence>
<gene>
    <name evidence="8" type="ORF">LTR84_003892</name>
</gene>
<accession>A0AAV9N9A8</accession>
<dbReference type="InterPro" id="IPR036526">
    <property type="entry name" value="C-N_Hydrolase_sf"/>
</dbReference>
<dbReference type="PROSITE" id="PS00920">
    <property type="entry name" value="NITRIL_CHT_1"/>
    <property type="match status" value="1"/>
</dbReference>
<organism evidence="8 9">
    <name type="scientific">Exophiala bonariae</name>
    <dbReference type="NCBI Taxonomy" id="1690606"/>
    <lineage>
        <taxon>Eukaryota</taxon>
        <taxon>Fungi</taxon>
        <taxon>Dikarya</taxon>
        <taxon>Ascomycota</taxon>
        <taxon>Pezizomycotina</taxon>
        <taxon>Eurotiomycetes</taxon>
        <taxon>Chaetothyriomycetidae</taxon>
        <taxon>Chaetothyriales</taxon>
        <taxon>Herpotrichiellaceae</taxon>
        <taxon>Exophiala</taxon>
    </lineage>
</organism>
<dbReference type="PROSITE" id="PS50263">
    <property type="entry name" value="CN_HYDROLASE"/>
    <property type="match status" value="1"/>
</dbReference>
<dbReference type="Pfam" id="PF00795">
    <property type="entry name" value="CN_hydrolase"/>
    <property type="match status" value="1"/>
</dbReference>
<feature type="domain" description="CN hydrolase" evidence="7">
    <location>
        <begin position="58"/>
        <end position="335"/>
    </location>
</feature>
<dbReference type="AlphaFoldDB" id="A0AAV9N9A8"/>
<sequence>MSTVEKQARTIMTDQESSSSTSDLSVISLPARPASEISTTSEHHRPAVSMPTSIKQTVKIATIQAEPAWNDLQGGVNKAIALIKEAGSNGANVLGFPEVFIPGYPWAIWSQSVNDCAAFMDEYFRNSLVRESPEMDRIRDAVRESGISVVLGYSERYNGSIYIAQSFIDPTGTIVHHRRKIKPTHVERAYYGDGQSESLKTTVETPFGKVSGLNCWEHSQLLLRYYTYWQDTDIHVASWPLIWDEPADGSPWQWHITPDASNRFSQVMAMEGECFVMTATQILTEKNRKRCLVENYPYARTPGGGFSMIFGPDGKELVKPLDPGEEGILYADVDLSTRALAKHNLDTVGHYSRPDLLSLRVTKHSDKHPGTQVHFLE</sequence>
<evidence type="ECO:0000313" key="8">
    <source>
        <dbReference type="EMBL" id="KAK5050610.1"/>
    </source>
</evidence>
<evidence type="ECO:0000256" key="1">
    <source>
        <dbReference type="ARBA" id="ARBA00008129"/>
    </source>
</evidence>
<keyword evidence="9" id="KW-1185">Reference proteome</keyword>
<dbReference type="PANTHER" id="PTHR46044">
    <property type="entry name" value="NITRILASE"/>
    <property type="match status" value="1"/>
</dbReference>
<reference evidence="8 9" key="1">
    <citation type="submission" date="2023-08" db="EMBL/GenBank/DDBJ databases">
        <title>Black Yeasts Isolated from many extreme environments.</title>
        <authorList>
            <person name="Coleine C."/>
            <person name="Stajich J.E."/>
            <person name="Selbmann L."/>
        </authorList>
    </citation>
    <scope>NUCLEOTIDE SEQUENCE [LARGE SCALE GENOMIC DNA]</scope>
    <source>
        <strain evidence="8 9">CCFEE 5792</strain>
    </source>
</reference>
<protein>
    <recommendedName>
        <fullName evidence="4">nitrilase</fullName>
        <ecNumber evidence="4">3.5.5.1</ecNumber>
    </recommendedName>
</protein>
<name>A0AAV9N9A8_9EURO</name>
<evidence type="ECO:0000256" key="4">
    <source>
        <dbReference type="ARBA" id="ARBA00039045"/>
    </source>
</evidence>
<dbReference type="CDD" id="cd07564">
    <property type="entry name" value="nitrilases_CHs"/>
    <property type="match status" value="1"/>
</dbReference>
<dbReference type="GO" id="GO:0016836">
    <property type="term" value="F:hydro-lyase activity"/>
    <property type="evidence" value="ECO:0007669"/>
    <property type="project" value="UniProtKB-ARBA"/>
</dbReference>
<dbReference type="SUPFAM" id="SSF56317">
    <property type="entry name" value="Carbon-nitrogen hydrolase"/>
    <property type="match status" value="1"/>
</dbReference>
<dbReference type="InterPro" id="IPR000132">
    <property type="entry name" value="Nitrilase/CN_hydratase_CS"/>
</dbReference>
<evidence type="ECO:0000256" key="6">
    <source>
        <dbReference type="SAM" id="MobiDB-lite"/>
    </source>
</evidence>
<dbReference type="GO" id="GO:0000257">
    <property type="term" value="F:nitrilase activity"/>
    <property type="evidence" value="ECO:0007669"/>
    <property type="project" value="UniProtKB-EC"/>
</dbReference>
<dbReference type="RefSeq" id="XP_064705196.1">
    <property type="nucleotide sequence ID" value="XM_064847475.1"/>
</dbReference>
<evidence type="ECO:0000256" key="3">
    <source>
        <dbReference type="ARBA" id="ARBA00036406"/>
    </source>
</evidence>
<proteinExistence type="inferred from homology"/>
<evidence type="ECO:0000313" key="9">
    <source>
        <dbReference type="Proteomes" id="UP001358417"/>
    </source>
</evidence>
<dbReference type="PANTHER" id="PTHR46044:SF14">
    <property type="entry name" value="ARYLACETONITRILASE"/>
    <property type="match status" value="1"/>
</dbReference>
<comment type="caution">
    <text evidence="8">The sequence shown here is derived from an EMBL/GenBank/DDBJ whole genome shotgun (WGS) entry which is preliminary data.</text>
</comment>
<keyword evidence="2" id="KW-0378">Hydrolase</keyword>
<dbReference type="EMBL" id="JAVRRD010000017">
    <property type="protein sequence ID" value="KAK5050610.1"/>
    <property type="molecule type" value="Genomic_DNA"/>
</dbReference>
<dbReference type="Gene3D" id="3.60.110.10">
    <property type="entry name" value="Carbon-nitrogen hydrolase"/>
    <property type="match status" value="1"/>
</dbReference>
<dbReference type="InterPro" id="IPR003010">
    <property type="entry name" value="C-N_Hydrolase"/>
</dbReference>
<feature type="compositionally biased region" description="Polar residues" evidence="6">
    <location>
        <begin position="1"/>
        <end position="16"/>
    </location>
</feature>
<comment type="catalytic activity">
    <reaction evidence="3">
        <text>a nitrile + 2 H2O = a carboxylate + NH4(+)</text>
        <dbReference type="Rhea" id="RHEA:21724"/>
        <dbReference type="ChEBI" id="CHEBI:15377"/>
        <dbReference type="ChEBI" id="CHEBI:18379"/>
        <dbReference type="ChEBI" id="CHEBI:28938"/>
        <dbReference type="ChEBI" id="CHEBI:29067"/>
        <dbReference type="EC" id="3.5.5.1"/>
    </reaction>
</comment>
<feature type="active site" description="Proton acceptor" evidence="5">
    <location>
        <position position="98"/>
    </location>
</feature>
<dbReference type="GeneID" id="89972075"/>
<dbReference type="InterPro" id="IPR044149">
    <property type="entry name" value="Nitrilases_CHs"/>
</dbReference>
<dbReference type="Proteomes" id="UP001358417">
    <property type="component" value="Unassembled WGS sequence"/>
</dbReference>
<dbReference type="EC" id="3.5.5.1" evidence="4"/>
<feature type="region of interest" description="Disordered" evidence="6">
    <location>
        <begin position="1"/>
        <end position="25"/>
    </location>
</feature>